<dbReference type="GO" id="GO:0043565">
    <property type="term" value="F:sequence-specific DNA binding"/>
    <property type="evidence" value="ECO:0007669"/>
    <property type="project" value="InterPro"/>
</dbReference>
<dbReference type="Pfam" id="PF02311">
    <property type="entry name" value="AraC_binding"/>
    <property type="match status" value="1"/>
</dbReference>
<evidence type="ECO:0000256" key="1">
    <source>
        <dbReference type="ARBA" id="ARBA00023015"/>
    </source>
</evidence>
<evidence type="ECO:0000313" key="6">
    <source>
        <dbReference type="Proteomes" id="UP000198935"/>
    </source>
</evidence>
<dbReference type="PROSITE" id="PS01124">
    <property type="entry name" value="HTH_ARAC_FAMILY_2"/>
    <property type="match status" value="1"/>
</dbReference>
<organism evidence="5 6">
    <name type="scientific">Evansella caseinilytica</name>
    <dbReference type="NCBI Taxonomy" id="1503961"/>
    <lineage>
        <taxon>Bacteria</taxon>
        <taxon>Bacillati</taxon>
        <taxon>Bacillota</taxon>
        <taxon>Bacilli</taxon>
        <taxon>Bacillales</taxon>
        <taxon>Bacillaceae</taxon>
        <taxon>Evansella</taxon>
    </lineage>
</organism>
<dbReference type="InterPro" id="IPR003313">
    <property type="entry name" value="AraC-bd"/>
</dbReference>
<dbReference type="Gene3D" id="1.10.10.60">
    <property type="entry name" value="Homeodomain-like"/>
    <property type="match status" value="2"/>
</dbReference>
<sequence>MLMPIHIGFCGYSHHTRGFYSQGTSRLEQYLFRLQTEGFGEATVNKKKLAIQKGDLLLVKPGDYYELKIDSGQSSGDYHLFCEGAWMDEWWGRSPKPTISRIELDEKLLALWQHIIVEKRRPSFEENKELSGYLLQALCLYLERAVNETAQSVSRPYAVTKMMRYIEEHATAMLKIEDVANSAGLSVSRAVHLFKSSVGKTIIEYAQEIRLSTAINQMKYTSMTLEHIAENCGFGNYPYFYRVFKKKYGISPGEYRRQE</sequence>
<dbReference type="Proteomes" id="UP000198935">
    <property type="component" value="Unassembled WGS sequence"/>
</dbReference>
<evidence type="ECO:0000256" key="3">
    <source>
        <dbReference type="ARBA" id="ARBA00023163"/>
    </source>
</evidence>
<dbReference type="PANTHER" id="PTHR43280:SF10">
    <property type="entry name" value="REGULATORY PROTEIN POCR"/>
    <property type="match status" value="1"/>
</dbReference>
<gene>
    <name evidence="5" type="ORF">SAMN05421736_12484</name>
</gene>
<dbReference type="PANTHER" id="PTHR43280">
    <property type="entry name" value="ARAC-FAMILY TRANSCRIPTIONAL REGULATOR"/>
    <property type="match status" value="1"/>
</dbReference>
<dbReference type="SUPFAM" id="SSF51215">
    <property type="entry name" value="Regulatory protein AraC"/>
    <property type="match status" value="1"/>
</dbReference>
<name>A0A1H3URT6_9BACI</name>
<dbReference type="InterPro" id="IPR037923">
    <property type="entry name" value="HTH-like"/>
</dbReference>
<evidence type="ECO:0000256" key="2">
    <source>
        <dbReference type="ARBA" id="ARBA00023125"/>
    </source>
</evidence>
<reference evidence="6" key="1">
    <citation type="submission" date="2016-10" db="EMBL/GenBank/DDBJ databases">
        <authorList>
            <person name="Varghese N."/>
            <person name="Submissions S."/>
        </authorList>
    </citation>
    <scope>NUCLEOTIDE SEQUENCE [LARGE SCALE GENOMIC DNA]</scope>
    <source>
        <strain evidence="6">SP</strain>
    </source>
</reference>
<evidence type="ECO:0000259" key="4">
    <source>
        <dbReference type="PROSITE" id="PS01124"/>
    </source>
</evidence>
<protein>
    <submittedName>
        <fullName evidence="5">AraC family transcriptional regulator, arabinose operon regulatory protein</fullName>
    </submittedName>
</protein>
<dbReference type="InterPro" id="IPR018060">
    <property type="entry name" value="HTH_AraC"/>
</dbReference>
<keyword evidence="2" id="KW-0238">DNA-binding</keyword>
<keyword evidence="6" id="KW-1185">Reference proteome</keyword>
<proteinExistence type="predicted"/>
<evidence type="ECO:0000313" key="5">
    <source>
        <dbReference type="EMBL" id="SDZ64741.1"/>
    </source>
</evidence>
<dbReference type="STRING" id="1503961.SAMN05421736_12484"/>
<accession>A0A1H3URT6</accession>
<dbReference type="PRINTS" id="PR00032">
    <property type="entry name" value="HTHARAC"/>
</dbReference>
<dbReference type="InterPro" id="IPR009057">
    <property type="entry name" value="Homeodomain-like_sf"/>
</dbReference>
<dbReference type="InterPro" id="IPR020449">
    <property type="entry name" value="Tscrpt_reg_AraC-type_HTH"/>
</dbReference>
<keyword evidence="3" id="KW-0804">Transcription</keyword>
<dbReference type="EMBL" id="FNPI01000024">
    <property type="protein sequence ID" value="SDZ64741.1"/>
    <property type="molecule type" value="Genomic_DNA"/>
</dbReference>
<keyword evidence="1" id="KW-0805">Transcription regulation</keyword>
<dbReference type="SMART" id="SM00342">
    <property type="entry name" value="HTH_ARAC"/>
    <property type="match status" value="1"/>
</dbReference>
<feature type="domain" description="HTH araC/xylS-type" evidence="4">
    <location>
        <begin position="160"/>
        <end position="258"/>
    </location>
</feature>
<dbReference type="SUPFAM" id="SSF46689">
    <property type="entry name" value="Homeodomain-like"/>
    <property type="match status" value="1"/>
</dbReference>
<dbReference type="Pfam" id="PF12833">
    <property type="entry name" value="HTH_18"/>
    <property type="match status" value="1"/>
</dbReference>
<dbReference type="GO" id="GO:0003700">
    <property type="term" value="F:DNA-binding transcription factor activity"/>
    <property type="evidence" value="ECO:0007669"/>
    <property type="project" value="InterPro"/>
</dbReference>
<dbReference type="AlphaFoldDB" id="A0A1H3URT6"/>